<proteinExistence type="predicted"/>
<gene>
    <name evidence="2" type="ORF">FC093_06960</name>
</gene>
<sequence length="166" mass="17670">MASVIKNIRTNCDQKSMNFKILLFMLIILAGGCMLPIQAGINGRLGRAVNNPIVAAFISFITGTVLLGLYLMAMRQNPFDLAGTKGAPWWIWSGGLIGAFFVSIATTLVPRLGATLSFTLIIAGQLIISIIIDKYGLFGIAASDINIKKIAGISLVMAGVLLIKNS</sequence>
<keyword evidence="1" id="KW-0812">Transmembrane</keyword>
<dbReference type="InterPro" id="IPR006750">
    <property type="entry name" value="YdcZ"/>
</dbReference>
<dbReference type="AlphaFoldDB" id="A0A4U3L3R7"/>
<feature type="transmembrane region" description="Helical" evidence="1">
    <location>
        <begin position="86"/>
        <end position="106"/>
    </location>
</feature>
<feature type="transmembrane region" description="Helical" evidence="1">
    <location>
        <begin position="53"/>
        <end position="74"/>
    </location>
</feature>
<name>A0A4U3L3R7_9BACT</name>
<dbReference type="Proteomes" id="UP000305848">
    <property type="component" value="Unassembled WGS sequence"/>
</dbReference>
<dbReference type="EMBL" id="SZQL01000004">
    <property type="protein sequence ID" value="TKK69811.1"/>
    <property type="molecule type" value="Genomic_DNA"/>
</dbReference>
<feature type="transmembrane region" description="Helical" evidence="1">
    <location>
        <begin position="112"/>
        <end position="133"/>
    </location>
</feature>
<organism evidence="2 3">
    <name type="scientific">Ilyomonas limi</name>
    <dbReference type="NCBI Taxonomy" id="2575867"/>
    <lineage>
        <taxon>Bacteria</taxon>
        <taxon>Pseudomonadati</taxon>
        <taxon>Bacteroidota</taxon>
        <taxon>Chitinophagia</taxon>
        <taxon>Chitinophagales</taxon>
        <taxon>Chitinophagaceae</taxon>
        <taxon>Ilyomonas</taxon>
    </lineage>
</organism>
<evidence type="ECO:0000313" key="3">
    <source>
        <dbReference type="Proteomes" id="UP000305848"/>
    </source>
</evidence>
<reference evidence="2 3" key="1">
    <citation type="submission" date="2019-05" db="EMBL/GenBank/DDBJ databases">
        <title>Panacibacter sp. strain 17mud1-8 Genome sequencing and assembly.</title>
        <authorList>
            <person name="Chhetri G."/>
        </authorList>
    </citation>
    <scope>NUCLEOTIDE SEQUENCE [LARGE SCALE GENOMIC DNA]</scope>
    <source>
        <strain evidence="2 3">17mud1-8</strain>
    </source>
</reference>
<feature type="transmembrane region" description="Helical" evidence="1">
    <location>
        <begin position="21"/>
        <end position="41"/>
    </location>
</feature>
<keyword evidence="3" id="KW-1185">Reference proteome</keyword>
<dbReference type="PANTHER" id="PTHR34821:SF2">
    <property type="entry name" value="INNER MEMBRANE PROTEIN YDCZ"/>
    <property type="match status" value="1"/>
</dbReference>
<protein>
    <submittedName>
        <fullName evidence="2">DMT family transporter</fullName>
    </submittedName>
</protein>
<dbReference type="OrthoDB" id="9097160at2"/>
<accession>A0A4U3L3R7</accession>
<evidence type="ECO:0000313" key="2">
    <source>
        <dbReference type="EMBL" id="TKK69811.1"/>
    </source>
</evidence>
<dbReference type="PROSITE" id="PS51257">
    <property type="entry name" value="PROKAR_LIPOPROTEIN"/>
    <property type="match status" value="1"/>
</dbReference>
<dbReference type="Pfam" id="PF04657">
    <property type="entry name" value="DMT_YdcZ"/>
    <property type="match status" value="1"/>
</dbReference>
<evidence type="ECO:0000256" key="1">
    <source>
        <dbReference type="SAM" id="Phobius"/>
    </source>
</evidence>
<dbReference type="PANTHER" id="PTHR34821">
    <property type="entry name" value="INNER MEMBRANE PROTEIN YDCZ"/>
    <property type="match status" value="1"/>
</dbReference>
<keyword evidence="1" id="KW-0472">Membrane</keyword>
<dbReference type="GO" id="GO:0005886">
    <property type="term" value="C:plasma membrane"/>
    <property type="evidence" value="ECO:0007669"/>
    <property type="project" value="TreeGrafter"/>
</dbReference>
<comment type="caution">
    <text evidence="2">The sequence shown here is derived from an EMBL/GenBank/DDBJ whole genome shotgun (WGS) entry which is preliminary data.</text>
</comment>
<keyword evidence="1" id="KW-1133">Transmembrane helix</keyword>